<dbReference type="AlphaFoldDB" id="A0A0A9B0H4"/>
<name>A0A0A9B0H4_ARUDO</name>
<dbReference type="EMBL" id="GBRH01242302">
    <property type="protein sequence ID" value="JAD55593.1"/>
    <property type="molecule type" value="Transcribed_RNA"/>
</dbReference>
<keyword evidence="1" id="KW-0732">Signal</keyword>
<evidence type="ECO:0000256" key="1">
    <source>
        <dbReference type="SAM" id="SignalP"/>
    </source>
</evidence>
<accession>A0A0A9B0H4</accession>
<reference evidence="2" key="2">
    <citation type="journal article" date="2015" name="Data Brief">
        <title>Shoot transcriptome of the giant reed, Arundo donax.</title>
        <authorList>
            <person name="Barrero R.A."/>
            <person name="Guerrero F.D."/>
            <person name="Moolhuijzen P."/>
            <person name="Goolsby J.A."/>
            <person name="Tidwell J."/>
            <person name="Bellgard S.E."/>
            <person name="Bellgard M.I."/>
        </authorList>
    </citation>
    <scope>NUCLEOTIDE SEQUENCE</scope>
    <source>
        <tissue evidence="2">Shoot tissue taken approximately 20 cm above the soil surface</tissue>
    </source>
</reference>
<reference evidence="2" key="1">
    <citation type="submission" date="2014-09" db="EMBL/GenBank/DDBJ databases">
        <authorList>
            <person name="Magalhaes I.L.F."/>
            <person name="Oliveira U."/>
            <person name="Santos F.R."/>
            <person name="Vidigal T.H.D.A."/>
            <person name="Brescovit A.D."/>
            <person name="Santos A.J."/>
        </authorList>
    </citation>
    <scope>NUCLEOTIDE SEQUENCE</scope>
    <source>
        <tissue evidence="2">Shoot tissue taken approximately 20 cm above the soil surface</tissue>
    </source>
</reference>
<protein>
    <submittedName>
        <fullName evidence="2">Uncharacterized protein</fullName>
    </submittedName>
</protein>
<evidence type="ECO:0000313" key="2">
    <source>
        <dbReference type="EMBL" id="JAD55593.1"/>
    </source>
</evidence>
<feature type="signal peptide" evidence="1">
    <location>
        <begin position="1"/>
        <end position="19"/>
    </location>
</feature>
<feature type="chain" id="PRO_5002045592" evidence="1">
    <location>
        <begin position="20"/>
        <end position="53"/>
    </location>
</feature>
<organism evidence="2">
    <name type="scientific">Arundo donax</name>
    <name type="common">Giant reed</name>
    <name type="synonym">Donax arundinaceus</name>
    <dbReference type="NCBI Taxonomy" id="35708"/>
    <lineage>
        <taxon>Eukaryota</taxon>
        <taxon>Viridiplantae</taxon>
        <taxon>Streptophyta</taxon>
        <taxon>Embryophyta</taxon>
        <taxon>Tracheophyta</taxon>
        <taxon>Spermatophyta</taxon>
        <taxon>Magnoliopsida</taxon>
        <taxon>Liliopsida</taxon>
        <taxon>Poales</taxon>
        <taxon>Poaceae</taxon>
        <taxon>PACMAD clade</taxon>
        <taxon>Arundinoideae</taxon>
        <taxon>Arundineae</taxon>
        <taxon>Arundo</taxon>
    </lineage>
</organism>
<sequence>MFSIFSLASSGLLLWRASRRTLLLGFGVSQWPPTTVMKFSSLDLDTMYSRIIS</sequence>
<proteinExistence type="predicted"/>